<dbReference type="RefSeq" id="XP_002765563.1">
    <property type="nucleotide sequence ID" value="XM_002765517.1"/>
</dbReference>
<dbReference type="Proteomes" id="UP000007800">
    <property type="component" value="Unassembled WGS sequence"/>
</dbReference>
<dbReference type="GO" id="GO:0005634">
    <property type="term" value="C:nucleus"/>
    <property type="evidence" value="ECO:0007669"/>
    <property type="project" value="TreeGrafter"/>
</dbReference>
<dbReference type="GO" id="GO:0006606">
    <property type="term" value="P:protein import into nucleus"/>
    <property type="evidence" value="ECO:0007669"/>
    <property type="project" value="TreeGrafter"/>
</dbReference>
<dbReference type="OMA" id="RCFARVR"/>
<dbReference type="PANTHER" id="PTHR31742">
    <property type="entry name" value="RPA-INTERACTING PROTEIN RPAIN"/>
    <property type="match status" value="1"/>
</dbReference>
<keyword evidence="6" id="KW-1185">Reference proteome</keyword>
<dbReference type="GO" id="GO:0008270">
    <property type="term" value="F:zinc ion binding"/>
    <property type="evidence" value="ECO:0007669"/>
    <property type="project" value="UniProtKB-KW"/>
</dbReference>
<dbReference type="InterPro" id="IPR028159">
    <property type="entry name" value="RPA_interact_C_dom"/>
</dbReference>
<dbReference type="EMBL" id="GG686808">
    <property type="protein sequence ID" value="EEQ98280.1"/>
    <property type="molecule type" value="Genomic_DNA"/>
</dbReference>
<dbReference type="OrthoDB" id="10454636at2759"/>
<keyword evidence="2" id="KW-0863">Zinc-finger</keyword>
<sequence length="228" mass="25825">MPTLHHPTTRISVKRVGRQPRELKDRYRVACLQRLVASRKSIFDRLRGVHNDSQSEIIATAVGTELGNLRRGSEGSESLAGEDWLDLARLLEEDLRDQLERLDSDAESRDFAACRLHEIEETELQAAVEELYLSHIATQGGVPCPLCSRGKLGLSRSDGLLWCENCIDMRLRLGRPGLSLEDDIAPLLHAAVRRHLEDGRCEQIPVFMIRDGRLFVTCGLCRWRDEAF</sequence>
<proteinExistence type="predicted"/>
<dbReference type="InterPro" id="IPR028156">
    <property type="entry name" value="RIP"/>
</dbReference>
<dbReference type="AlphaFoldDB" id="C5LYP2"/>
<dbReference type="InParanoid" id="C5LYP2"/>
<reference evidence="5 6" key="1">
    <citation type="submission" date="2008-07" db="EMBL/GenBank/DDBJ databases">
        <authorList>
            <person name="El-Sayed N."/>
            <person name="Caler E."/>
            <person name="Inman J."/>
            <person name="Amedeo P."/>
            <person name="Hass B."/>
            <person name="Wortman J."/>
        </authorList>
    </citation>
    <scope>NUCLEOTIDE SEQUENCE [LARGE SCALE GENOMIC DNA]</scope>
    <source>
        <strain evidence="6">ATCC 50983 / TXsc</strain>
    </source>
</reference>
<feature type="domain" description="RPA-interacting protein C-terminal" evidence="4">
    <location>
        <begin position="144"/>
        <end position="222"/>
    </location>
</feature>
<accession>C5LYP2</accession>
<dbReference type="PANTHER" id="PTHR31742:SF1">
    <property type="entry name" value="RPA-INTERACTING PROTEIN"/>
    <property type="match status" value="1"/>
</dbReference>
<evidence type="ECO:0000313" key="6">
    <source>
        <dbReference type="Proteomes" id="UP000007800"/>
    </source>
</evidence>
<evidence type="ECO:0000313" key="5">
    <source>
        <dbReference type="EMBL" id="EEQ98280.1"/>
    </source>
</evidence>
<protein>
    <recommendedName>
        <fullName evidence="4">RPA-interacting protein C-terminal domain-containing protein</fullName>
    </recommendedName>
</protein>
<organism evidence="6">
    <name type="scientific">Perkinsus marinus (strain ATCC 50983 / TXsc)</name>
    <dbReference type="NCBI Taxonomy" id="423536"/>
    <lineage>
        <taxon>Eukaryota</taxon>
        <taxon>Sar</taxon>
        <taxon>Alveolata</taxon>
        <taxon>Perkinsozoa</taxon>
        <taxon>Perkinsea</taxon>
        <taxon>Perkinsida</taxon>
        <taxon>Perkinsidae</taxon>
        <taxon>Perkinsus</taxon>
    </lineage>
</organism>
<dbReference type="Pfam" id="PF14768">
    <property type="entry name" value="RPA_interact_C"/>
    <property type="match status" value="1"/>
</dbReference>
<evidence type="ECO:0000256" key="2">
    <source>
        <dbReference type="ARBA" id="ARBA00022771"/>
    </source>
</evidence>
<dbReference type="GeneID" id="9040721"/>
<evidence type="ECO:0000256" key="1">
    <source>
        <dbReference type="ARBA" id="ARBA00022723"/>
    </source>
</evidence>
<keyword evidence="3" id="KW-0862">Zinc</keyword>
<keyword evidence="1" id="KW-0479">Metal-binding</keyword>
<evidence type="ECO:0000256" key="3">
    <source>
        <dbReference type="ARBA" id="ARBA00022833"/>
    </source>
</evidence>
<gene>
    <name evidence="5" type="ORF">Pmar_PMAR002100</name>
</gene>
<evidence type="ECO:0000259" key="4">
    <source>
        <dbReference type="Pfam" id="PF14768"/>
    </source>
</evidence>
<name>C5LYP2_PERM5</name>